<dbReference type="AlphaFoldDB" id="A0A5J5DR13"/>
<protein>
    <submittedName>
        <fullName evidence="1">Uncharacterized protein</fullName>
    </submittedName>
</protein>
<keyword evidence="2" id="KW-1185">Reference proteome</keyword>
<evidence type="ECO:0000313" key="2">
    <source>
        <dbReference type="Proteomes" id="UP000327493"/>
    </source>
</evidence>
<comment type="caution">
    <text evidence="1">The sequence shown here is derived from an EMBL/GenBank/DDBJ whole genome shotgun (WGS) entry which is preliminary data.</text>
</comment>
<dbReference type="EMBL" id="VOFY01000001">
    <property type="protein sequence ID" value="KAA8595769.1"/>
    <property type="molecule type" value="Genomic_DNA"/>
</dbReference>
<reference evidence="1 2" key="1">
    <citation type="submission" date="2019-08" db="EMBL/GenBank/DDBJ databases">
        <title>A chromosome-level genome assembly, high-density linkage maps, and genome scans reveal the genomic architecture of hybrid incompatibilities underlying speciation via character displacement in darters (Percidae: Etheostominae).</title>
        <authorList>
            <person name="Moran R.L."/>
            <person name="Catchen J.M."/>
            <person name="Fuller R.C."/>
        </authorList>
    </citation>
    <scope>NUCLEOTIDE SEQUENCE [LARGE SCALE GENOMIC DNA]</scope>
    <source>
        <strain evidence="1">EspeVRDwgs_2016</strain>
        <tissue evidence="1">Muscle</tissue>
    </source>
</reference>
<organism evidence="1 2">
    <name type="scientific">Etheostoma spectabile</name>
    <name type="common">orangethroat darter</name>
    <dbReference type="NCBI Taxonomy" id="54343"/>
    <lineage>
        <taxon>Eukaryota</taxon>
        <taxon>Metazoa</taxon>
        <taxon>Chordata</taxon>
        <taxon>Craniata</taxon>
        <taxon>Vertebrata</taxon>
        <taxon>Euteleostomi</taxon>
        <taxon>Actinopterygii</taxon>
        <taxon>Neopterygii</taxon>
        <taxon>Teleostei</taxon>
        <taxon>Neoteleostei</taxon>
        <taxon>Acanthomorphata</taxon>
        <taxon>Eupercaria</taxon>
        <taxon>Perciformes</taxon>
        <taxon>Percoidei</taxon>
        <taxon>Percidae</taxon>
        <taxon>Etheostomatinae</taxon>
        <taxon>Etheostoma</taxon>
    </lineage>
</organism>
<evidence type="ECO:0000313" key="1">
    <source>
        <dbReference type="EMBL" id="KAA8595769.1"/>
    </source>
</evidence>
<name>A0A5J5DR13_9PERO</name>
<gene>
    <name evidence="1" type="ORF">FQN60_011060</name>
</gene>
<proteinExistence type="predicted"/>
<sequence>MTAQTGGLKPVRVKTIPLSTDSDITAQSFLHRRVKETRDFNQDLDEGAFILLYPDGSELEKCQTFLTLTEILIKRTPKESDLAVTLIQRRTCKSTVFDHTPAASLRVGPTLVPLRRT</sequence>
<dbReference type="Proteomes" id="UP000327493">
    <property type="component" value="Chromosome 1"/>
</dbReference>
<accession>A0A5J5DR13</accession>